<keyword evidence="1" id="KW-1133">Transmembrane helix</keyword>
<dbReference type="Proteomes" id="UP000775877">
    <property type="component" value="Unassembled WGS sequence"/>
</dbReference>
<evidence type="ECO:0000313" key="3">
    <source>
        <dbReference type="Proteomes" id="UP000775877"/>
    </source>
</evidence>
<dbReference type="EMBL" id="JAGQLJ010000072">
    <property type="protein sequence ID" value="MCA9381298.1"/>
    <property type="molecule type" value="Genomic_DNA"/>
</dbReference>
<gene>
    <name evidence="2" type="ORF">KC678_03465</name>
</gene>
<comment type="caution">
    <text evidence="2">The sequence shown here is derived from an EMBL/GenBank/DDBJ whole genome shotgun (WGS) entry which is preliminary data.</text>
</comment>
<keyword evidence="1" id="KW-0812">Transmembrane</keyword>
<accession>A0A955RGH8</accession>
<evidence type="ECO:0000256" key="1">
    <source>
        <dbReference type="SAM" id="Phobius"/>
    </source>
</evidence>
<organism evidence="2 3">
    <name type="scientific">Candidatus Dojkabacteria bacterium</name>
    <dbReference type="NCBI Taxonomy" id="2099670"/>
    <lineage>
        <taxon>Bacteria</taxon>
        <taxon>Candidatus Dojkabacteria</taxon>
    </lineage>
</organism>
<evidence type="ECO:0000313" key="2">
    <source>
        <dbReference type="EMBL" id="MCA9381298.1"/>
    </source>
</evidence>
<proteinExistence type="predicted"/>
<protein>
    <submittedName>
        <fullName evidence="2">Uncharacterized protein</fullName>
    </submittedName>
</protein>
<name>A0A955RGH8_9BACT</name>
<reference evidence="2" key="2">
    <citation type="journal article" date="2021" name="Microbiome">
        <title>Successional dynamics and alternative stable states in a saline activated sludge microbial community over 9 years.</title>
        <authorList>
            <person name="Wang Y."/>
            <person name="Ye J."/>
            <person name="Ju F."/>
            <person name="Liu L."/>
            <person name="Boyd J.A."/>
            <person name="Deng Y."/>
            <person name="Parks D.H."/>
            <person name="Jiang X."/>
            <person name="Yin X."/>
            <person name="Woodcroft B.J."/>
            <person name="Tyson G.W."/>
            <person name="Hugenholtz P."/>
            <person name="Polz M.F."/>
            <person name="Zhang T."/>
        </authorList>
    </citation>
    <scope>NUCLEOTIDE SEQUENCE</scope>
    <source>
        <strain evidence="2">HKST-UBA13</strain>
    </source>
</reference>
<sequence>MFNKNKRKKAATLAEVMIVLGVISTAMVASISIMINSLVRIKINDIEDTANSVMIKALEAAKSPATLSLSQDISAIAVNSSVFFALDESSSLQIQLNDVVNTSCTSQNKYNVSVLLPDDVSSSSEICVQVEIIPRFGVNSKRIYEIIVRSFYVLPSGDVRANVIKGYRYGDV</sequence>
<keyword evidence="1" id="KW-0472">Membrane</keyword>
<feature type="transmembrane region" description="Helical" evidence="1">
    <location>
        <begin position="12"/>
        <end position="35"/>
    </location>
</feature>
<dbReference type="AlphaFoldDB" id="A0A955RGH8"/>
<reference evidence="2" key="1">
    <citation type="submission" date="2020-04" db="EMBL/GenBank/DDBJ databases">
        <authorList>
            <person name="Zhang T."/>
        </authorList>
    </citation>
    <scope>NUCLEOTIDE SEQUENCE</scope>
    <source>
        <strain evidence="2">HKST-UBA13</strain>
    </source>
</reference>